<feature type="compositionally biased region" description="Pro residues" evidence="2">
    <location>
        <begin position="283"/>
        <end position="295"/>
    </location>
</feature>
<feature type="compositionally biased region" description="Polar residues" evidence="2">
    <location>
        <begin position="633"/>
        <end position="644"/>
    </location>
</feature>
<feature type="domain" description="C2H2-type" evidence="3">
    <location>
        <begin position="829"/>
        <end position="847"/>
    </location>
</feature>
<feature type="compositionally biased region" description="Acidic residues" evidence="2">
    <location>
        <begin position="253"/>
        <end position="262"/>
    </location>
</feature>
<feature type="domain" description="C2H2-type" evidence="3">
    <location>
        <begin position="983"/>
        <end position="1011"/>
    </location>
</feature>
<feature type="region of interest" description="Disordered" evidence="2">
    <location>
        <begin position="1185"/>
        <end position="1260"/>
    </location>
</feature>
<evidence type="ECO:0000313" key="5">
    <source>
        <dbReference type="Proteomes" id="UP001369086"/>
    </source>
</evidence>
<comment type="caution">
    <text evidence="4">The sequence shown here is derived from an EMBL/GenBank/DDBJ whole genome shotgun (WGS) entry which is preliminary data.</text>
</comment>
<dbReference type="Gene3D" id="3.30.160.60">
    <property type="entry name" value="Classic Zinc Finger"/>
    <property type="match status" value="3"/>
</dbReference>
<keyword evidence="1" id="KW-0863">Zinc-finger</keyword>
<name>A0ABR0Y395_HUSHU</name>
<dbReference type="InterPro" id="IPR057356">
    <property type="entry name" value="Znf-C2H2_ZNF592"/>
</dbReference>
<feature type="compositionally biased region" description="Pro residues" evidence="2">
    <location>
        <begin position="1196"/>
        <end position="1206"/>
    </location>
</feature>
<dbReference type="PANTHER" id="PTHR47222">
    <property type="entry name" value="ZINC FINGER PROTEIN 532-RELATED"/>
    <property type="match status" value="1"/>
</dbReference>
<dbReference type="Pfam" id="PF25412">
    <property type="entry name" value="zf-C2H2_ZNF592"/>
    <property type="match status" value="1"/>
</dbReference>
<dbReference type="Pfam" id="PF00096">
    <property type="entry name" value="zf-C2H2"/>
    <property type="match status" value="1"/>
</dbReference>
<feature type="compositionally biased region" description="Low complexity" evidence="2">
    <location>
        <begin position="484"/>
        <end position="494"/>
    </location>
</feature>
<feature type="compositionally biased region" description="Acidic residues" evidence="2">
    <location>
        <begin position="1229"/>
        <end position="1246"/>
    </location>
</feature>
<dbReference type="Proteomes" id="UP001369086">
    <property type="component" value="Unassembled WGS sequence"/>
</dbReference>
<feature type="region of interest" description="Disordered" evidence="2">
    <location>
        <begin position="16"/>
        <end position="192"/>
    </location>
</feature>
<dbReference type="InterPro" id="IPR036236">
    <property type="entry name" value="Znf_C2H2_sf"/>
</dbReference>
<dbReference type="EMBL" id="JAHFZB010000051">
    <property type="protein sequence ID" value="KAK6467127.1"/>
    <property type="molecule type" value="Genomic_DNA"/>
</dbReference>
<dbReference type="InterPro" id="IPR045914">
    <property type="entry name" value="Zn532-like"/>
</dbReference>
<feature type="compositionally biased region" description="Low complexity" evidence="2">
    <location>
        <begin position="296"/>
        <end position="306"/>
    </location>
</feature>
<feature type="compositionally biased region" description="Pro residues" evidence="2">
    <location>
        <begin position="323"/>
        <end position="332"/>
    </location>
</feature>
<feature type="compositionally biased region" description="Low complexity" evidence="2">
    <location>
        <begin position="170"/>
        <end position="187"/>
    </location>
</feature>
<feature type="compositionally biased region" description="Low complexity" evidence="2">
    <location>
        <begin position="652"/>
        <end position="666"/>
    </location>
</feature>
<keyword evidence="1" id="KW-0479">Metal-binding</keyword>
<dbReference type="PROSITE" id="PS00028">
    <property type="entry name" value="ZINC_FINGER_C2H2_1"/>
    <property type="match status" value="5"/>
</dbReference>
<feature type="region of interest" description="Disordered" evidence="2">
    <location>
        <begin position="925"/>
        <end position="968"/>
    </location>
</feature>
<feature type="domain" description="C2H2-type" evidence="3">
    <location>
        <begin position="1166"/>
        <end position="1194"/>
    </location>
</feature>
<proteinExistence type="predicted"/>
<dbReference type="SMART" id="SM00355">
    <property type="entry name" value="ZnF_C2H2"/>
    <property type="match status" value="10"/>
</dbReference>
<feature type="compositionally biased region" description="Low complexity" evidence="2">
    <location>
        <begin position="509"/>
        <end position="528"/>
    </location>
</feature>
<feature type="compositionally biased region" description="Low complexity" evidence="2">
    <location>
        <begin position="333"/>
        <end position="344"/>
    </location>
</feature>
<feature type="compositionally biased region" description="Polar residues" evidence="2">
    <location>
        <begin position="86"/>
        <end position="95"/>
    </location>
</feature>
<gene>
    <name evidence="4" type="ORF">HHUSO_G35508</name>
</gene>
<dbReference type="PANTHER" id="PTHR47222:SF2">
    <property type="entry name" value="ZINC FINGER PROTEIN 687"/>
    <property type="match status" value="1"/>
</dbReference>
<feature type="domain" description="C2H2-type" evidence="3">
    <location>
        <begin position="1072"/>
        <end position="1095"/>
    </location>
</feature>
<protein>
    <submittedName>
        <fullName evidence="4">Zinc finger protein 687b-like</fullName>
    </submittedName>
</protein>
<feature type="domain" description="C2H2-type" evidence="3">
    <location>
        <begin position="1267"/>
        <end position="1290"/>
    </location>
</feature>
<evidence type="ECO:0000256" key="2">
    <source>
        <dbReference type="SAM" id="MobiDB-lite"/>
    </source>
</evidence>
<dbReference type="PROSITE" id="PS50157">
    <property type="entry name" value="ZINC_FINGER_C2H2_2"/>
    <property type="match status" value="7"/>
</dbReference>
<feature type="compositionally biased region" description="Pro residues" evidence="2">
    <location>
        <begin position="425"/>
        <end position="441"/>
    </location>
</feature>
<evidence type="ECO:0000313" key="4">
    <source>
        <dbReference type="EMBL" id="KAK6467127.1"/>
    </source>
</evidence>
<feature type="region of interest" description="Disordered" evidence="2">
    <location>
        <begin position="220"/>
        <end position="695"/>
    </location>
</feature>
<feature type="domain" description="C2H2-type" evidence="3">
    <location>
        <begin position="1297"/>
        <end position="1325"/>
    </location>
</feature>
<evidence type="ECO:0000256" key="1">
    <source>
        <dbReference type="PROSITE-ProRule" id="PRU00042"/>
    </source>
</evidence>
<feature type="compositionally biased region" description="Basic and acidic residues" evidence="2">
    <location>
        <begin position="455"/>
        <end position="466"/>
    </location>
</feature>
<feature type="compositionally biased region" description="Polar residues" evidence="2">
    <location>
        <begin position="147"/>
        <end position="169"/>
    </location>
</feature>
<feature type="compositionally biased region" description="Low complexity" evidence="2">
    <location>
        <begin position="591"/>
        <end position="623"/>
    </location>
</feature>
<feature type="compositionally biased region" description="Low complexity" evidence="2">
    <location>
        <begin position="226"/>
        <end position="237"/>
    </location>
</feature>
<feature type="compositionally biased region" description="Low complexity" evidence="2">
    <location>
        <begin position="263"/>
        <end position="281"/>
    </location>
</feature>
<evidence type="ECO:0000259" key="3">
    <source>
        <dbReference type="PROSITE" id="PS50157"/>
    </source>
</evidence>
<sequence>MGDMKTPDFDDLLAAFDIPDIDAKEAIQSTPDEPEGGHRPGAGGDPPSDPPGVSVIVKNTVRQEGFGEAGSDTEKPDGRPLPTGATPASEQSLEMQNGFCVPSSPISSPSSSSSSSSPSSSPSSNSFSISSIAANSSEAAKPLGLQHPQTVSNGDLWSPLSPKTSRETPGSSSISSIRGSITSLSGGNSADLSEHCKATNIFSRLRPLVAQSPVDLIGKGRERKGLLQQQQQQQVHLQQHRKRRGDGGGEGGGGDDEMEIEESAASSASGVSDASPGVGVPFFSPPKTAPAPPSPATAAPPVSTSTLNLEPQNSNPSPRLLGSPPPPVPPDPSSSSTTSSSSSSALFERNREPAQGRPTGGKYSPGSTGFCSEESEPDIGSPLVIQESLESPTSSPPGSPGEKTREPSPVASSQPTTPQKYPEAPACPPPLTLPQPWPQPRCPATTDDLGSSRKKSPEHIVEERDSPQSPEPEIQTPLNNKTPLSNSVVSAVSSGGSGSIAGDDDDDNNNNNNNPAPSLPLLPSSPGAKQEEGEGEPKSSSSHSAKESRSIQDSPESPSEEEEGEEGGGGGEEGEVMEAAAAAEEGRGSLKKVGSGKNTNGSNGKGGNKSASPSSTSSSSAPSRPLKVRIKTVKTSSGGITRTVTHVAPRSAAGIPHPPTATAAIPMETEAGGGGGREGAVSRKPTQTAEAPKRKPVSLQLGDGARLKGPILPASTIQNASSAMLMAASKAQGRIAALAGATKPEKTKPLAKAAMGRPALSPANQKAVNGASSKPASIVNSGGAVISRSQTSLVEAFNRILNSKNLLPSYQPDLSPPAEWSLELPQCGYRCLECGDAFALERSLARHYDRRSMRIEVTCNHCARRLVFFNKCSLLLHAREHKDTGLVMQCSHLVMRPVSVEQMIGQQPDLTPATGLSKVRNAAAAAGGASNGGQGTPGEALTGPGGKKKEAPQLKPQPQPQPQPQPALPLSCRKEELLQYRNFKCPECKKQFKGKTELAAHFQEVVSGSDSSCTQCAPVMMMSNPCSGSAHRRMHRHQAPHVCPECGGVARPAGFQTHLKEACLHFSRRIGYKCSSCQVVFGGLNSIKSHIQSVHCEVFHKCPTCPMAFKSAPGAHAHISTQHPGLESQQAKMIYKCVMCDTVFTHKALLHTHFDMHLAKQKVHVFKCPDCTKLYAQKNSMMEHIKSTHRSGGTKPEPPPPAPAQRPSPQKVVRSAGPVKPEPRPSSSSEDEEEGDEEEEEEEEEGGSSPDPPRSLRDGEEGRVPEWRCFECRARFSERDEYVTHMRKDHGKSVKKFPCRLCDRSFCSAPSLRRHVRVNHEGIKRVFHCE</sequence>
<reference evidence="4 5" key="1">
    <citation type="submission" date="2021-05" db="EMBL/GenBank/DDBJ databases">
        <authorList>
            <person name="Zahm M."/>
            <person name="Klopp C."/>
            <person name="Cabau C."/>
            <person name="Kuhl H."/>
            <person name="Suciu R."/>
            <person name="Ciorpac M."/>
            <person name="Holostenco D."/>
            <person name="Gessner J."/>
            <person name="Wuertz S."/>
            <person name="Hohne C."/>
            <person name="Stock M."/>
            <person name="Gislard M."/>
            <person name="Lluch J."/>
            <person name="Milhes M."/>
            <person name="Lampietro C."/>
            <person name="Lopez Roques C."/>
            <person name="Donnadieu C."/>
            <person name="Du K."/>
            <person name="Schartl M."/>
            <person name="Guiguen Y."/>
        </authorList>
    </citation>
    <scope>NUCLEOTIDE SEQUENCE [LARGE SCALE GENOMIC DNA]</scope>
    <source>
        <strain evidence="4">Hh-F2</strain>
        <tissue evidence="4">Blood</tissue>
    </source>
</reference>
<feature type="domain" description="C2H2-type" evidence="3">
    <location>
        <begin position="1135"/>
        <end position="1162"/>
    </location>
</feature>
<dbReference type="SUPFAM" id="SSF57667">
    <property type="entry name" value="beta-beta-alpha zinc fingers"/>
    <property type="match status" value="2"/>
</dbReference>
<keyword evidence="5" id="KW-1185">Reference proteome</keyword>
<feature type="compositionally biased region" description="Pro residues" evidence="2">
    <location>
        <begin position="955"/>
        <end position="967"/>
    </location>
</feature>
<feature type="compositionally biased region" description="Low complexity" evidence="2">
    <location>
        <begin position="102"/>
        <end position="137"/>
    </location>
</feature>
<keyword evidence="1" id="KW-0862">Zinc</keyword>
<dbReference type="InterPro" id="IPR013087">
    <property type="entry name" value="Znf_C2H2_type"/>
</dbReference>
<feature type="compositionally biased region" description="Acidic residues" evidence="2">
    <location>
        <begin position="558"/>
        <end position="576"/>
    </location>
</feature>
<accession>A0ABR0Y395</accession>
<organism evidence="4 5">
    <name type="scientific">Huso huso</name>
    <name type="common">Beluga</name>
    <name type="synonym">Acipenser huso</name>
    <dbReference type="NCBI Taxonomy" id="61971"/>
    <lineage>
        <taxon>Eukaryota</taxon>
        <taxon>Metazoa</taxon>
        <taxon>Chordata</taxon>
        <taxon>Craniata</taxon>
        <taxon>Vertebrata</taxon>
        <taxon>Euteleostomi</taxon>
        <taxon>Actinopterygii</taxon>
        <taxon>Chondrostei</taxon>
        <taxon>Acipenseriformes</taxon>
        <taxon>Acipenseridae</taxon>
        <taxon>Huso</taxon>
    </lineage>
</organism>